<reference evidence="2" key="1">
    <citation type="submission" date="2020-07" db="EMBL/GenBank/DDBJ databases">
        <title>The High-quality genome of the commercially important snow crab, Chionoecetes opilio.</title>
        <authorList>
            <person name="Jeong J.-H."/>
            <person name="Ryu S."/>
        </authorList>
    </citation>
    <scope>NUCLEOTIDE SEQUENCE</scope>
    <source>
        <strain evidence="2">MADBK_172401_WGS</strain>
        <tissue evidence="2">Digestive gland</tissue>
    </source>
</reference>
<sequence>MQATNGRQLDDDAFRTRSPRSYGIRHAQRKITRASLSRASVAVWVPHSITVHLPQSGSAQPMSVMPELQSPCIRRSSTSRPLRHRTLHGLRIGSRVESRTTLRLWIVQRGWWSWRQAKNTSVKLGSGRLYWRNRRFLRPYRACSRPTPATFICLETYQSRLPFACPV</sequence>
<dbReference type="AlphaFoldDB" id="A0A8J5CGW3"/>
<proteinExistence type="predicted"/>
<dbReference type="EMBL" id="JACEEZ010023598">
    <property type="protein sequence ID" value="KAG0711135.1"/>
    <property type="molecule type" value="Genomic_DNA"/>
</dbReference>
<protein>
    <submittedName>
        <fullName evidence="2">Uncharacterized protein</fullName>
    </submittedName>
</protein>
<evidence type="ECO:0000313" key="2">
    <source>
        <dbReference type="EMBL" id="KAG0711135.1"/>
    </source>
</evidence>
<evidence type="ECO:0000313" key="3">
    <source>
        <dbReference type="Proteomes" id="UP000770661"/>
    </source>
</evidence>
<organism evidence="2 3">
    <name type="scientific">Chionoecetes opilio</name>
    <name type="common">Atlantic snow crab</name>
    <name type="synonym">Cancer opilio</name>
    <dbReference type="NCBI Taxonomy" id="41210"/>
    <lineage>
        <taxon>Eukaryota</taxon>
        <taxon>Metazoa</taxon>
        <taxon>Ecdysozoa</taxon>
        <taxon>Arthropoda</taxon>
        <taxon>Crustacea</taxon>
        <taxon>Multicrustacea</taxon>
        <taxon>Malacostraca</taxon>
        <taxon>Eumalacostraca</taxon>
        <taxon>Eucarida</taxon>
        <taxon>Decapoda</taxon>
        <taxon>Pleocyemata</taxon>
        <taxon>Brachyura</taxon>
        <taxon>Eubrachyura</taxon>
        <taxon>Majoidea</taxon>
        <taxon>Majidae</taxon>
        <taxon>Chionoecetes</taxon>
    </lineage>
</organism>
<keyword evidence="3" id="KW-1185">Reference proteome</keyword>
<feature type="region of interest" description="Disordered" evidence="1">
    <location>
        <begin position="1"/>
        <end position="26"/>
    </location>
</feature>
<dbReference type="Proteomes" id="UP000770661">
    <property type="component" value="Unassembled WGS sequence"/>
</dbReference>
<accession>A0A8J5CGW3</accession>
<evidence type="ECO:0000256" key="1">
    <source>
        <dbReference type="SAM" id="MobiDB-lite"/>
    </source>
</evidence>
<gene>
    <name evidence="2" type="ORF">GWK47_021286</name>
</gene>
<name>A0A8J5CGW3_CHIOP</name>
<comment type="caution">
    <text evidence="2">The sequence shown here is derived from an EMBL/GenBank/DDBJ whole genome shotgun (WGS) entry which is preliminary data.</text>
</comment>